<dbReference type="Gene3D" id="3.90.320.10">
    <property type="match status" value="1"/>
</dbReference>
<dbReference type="EMBL" id="UINC01112886">
    <property type="protein sequence ID" value="SVC82134.1"/>
    <property type="molecule type" value="Genomic_DNA"/>
</dbReference>
<sequence length="242" mass="28789">MSNIFMKLSRSRWENFIRCPFCFYLKEKHNIDPPRTPGHPINSRVDSLLKTEFDELRKNQQPHPIFKKYNLNFVPYKLDQEKLDAYRSIKKGVEAKSTKTKFTLFGALDDLWLNKDTDEIVVLDYKATSNKNDPDYPNSPQEYYKSNLRQLDFYAYLLKLNGYKVFKTGYWLICNARNENQKTFEGKLSFKITLLPYELRTDYIEDILVELEKCLHLKKPPSSGKYCSNCIWQKQVRQFTSD</sequence>
<protein>
    <recommendedName>
        <fullName evidence="1">PD-(D/E)XK endonuclease-like domain-containing protein</fullName>
    </recommendedName>
</protein>
<evidence type="ECO:0000313" key="2">
    <source>
        <dbReference type="EMBL" id="SVC82134.1"/>
    </source>
</evidence>
<accession>A0A382Q972</accession>
<feature type="domain" description="PD-(D/E)XK endonuclease-like" evidence="1">
    <location>
        <begin position="8"/>
        <end position="233"/>
    </location>
</feature>
<dbReference type="Pfam" id="PF12705">
    <property type="entry name" value="PDDEXK_1"/>
    <property type="match status" value="1"/>
</dbReference>
<dbReference type="AlphaFoldDB" id="A0A382Q972"/>
<proteinExistence type="predicted"/>
<dbReference type="InterPro" id="IPR038726">
    <property type="entry name" value="PDDEXK_AddAB-type"/>
</dbReference>
<gene>
    <name evidence="2" type="ORF">METZ01_LOCUS334988</name>
</gene>
<name>A0A382Q972_9ZZZZ</name>
<reference evidence="2" key="1">
    <citation type="submission" date="2018-05" db="EMBL/GenBank/DDBJ databases">
        <authorList>
            <person name="Lanie J.A."/>
            <person name="Ng W.-L."/>
            <person name="Kazmierczak K.M."/>
            <person name="Andrzejewski T.M."/>
            <person name="Davidsen T.M."/>
            <person name="Wayne K.J."/>
            <person name="Tettelin H."/>
            <person name="Glass J.I."/>
            <person name="Rusch D."/>
            <person name="Podicherti R."/>
            <person name="Tsui H.-C.T."/>
            <person name="Winkler M.E."/>
        </authorList>
    </citation>
    <scope>NUCLEOTIDE SEQUENCE</scope>
</reference>
<evidence type="ECO:0000259" key="1">
    <source>
        <dbReference type="Pfam" id="PF12705"/>
    </source>
</evidence>
<organism evidence="2">
    <name type="scientific">marine metagenome</name>
    <dbReference type="NCBI Taxonomy" id="408172"/>
    <lineage>
        <taxon>unclassified sequences</taxon>
        <taxon>metagenomes</taxon>
        <taxon>ecological metagenomes</taxon>
    </lineage>
</organism>
<dbReference type="InterPro" id="IPR011604">
    <property type="entry name" value="PDDEXK-like_dom_sf"/>
</dbReference>